<organism evidence="4 5">
    <name type="scientific">Symbiodinium microadriaticum</name>
    <name type="common">Dinoflagellate</name>
    <name type="synonym">Zooxanthella microadriatica</name>
    <dbReference type="NCBI Taxonomy" id="2951"/>
    <lineage>
        <taxon>Eukaryota</taxon>
        <taxon>Sar</taxon>
        <taxon>Alveolata</taxon>
        <taxon>Dinophyceae</taxon>
        <taxon>Suessiales</taxon>
        <taxon>Symbiodiniaceae</taxon>
        <taxon>Symbiodinium</taxon>
    </lineage>
</organism>
<dbReference type="GO" id="GO:0016567">
    <property type="term" value="P:protein ubiquitination"/>
    <property type="evidence" value="ECO:0007669"/>
    <property type="project" value="InterPro"/>
</dbReference>
<protein>
    <submittedName>
        <fullName evidence="4">E3 ubiquitin-protein ligase</fullName>
    </submittedName>
</protein>
<keyword evidence="2" id="KW-0812">Transmembrane</keyword>
<keyword evidence="2" id="KW-1133">Transmembrane helix</keyword>
<evidence type="ECO:0000256" key="1">
    <source>
        <dbReference type="PROSITE-ProRule" id="PRU00175"/>
    </source>
</evidence>
<dbReference type="PANTHER" id="PTHR15302">
    <property type="entry name" value="E3 UBIQUITIN-PROTEIN LIGASE RNF103"/>
    <property type="match status" value="1"/>
</dbReference>
<keyword evidence="1" id="KW-0863">Zinc-finger</keyword>
<feature type="transmembrane region" description="Helical" evidence="2">
    <location>
        <begin position="109"/>
        <end position="130"/>
    </location>
</feature>
<sequence length="288" mass="32013">MTRAFFNQAALHRPPVAWHQSWASLPEAGQTRSMANSELAYLGGICSAGMVSYFWMLRCILELRRLPGNGLQCFEETSTMLVLFLVVKAVLLVLHTLMLLFGWNDSSTGWYIGIGVLLADASVIAVAVYLRSWIARRKAALQVEAQKLEKDKRSTALEQLPRLQYAELQTKAEVSERMPPNAAASLMTLQDQCIVCLSNFEPDCTVLQLPCGHVFHEDCIADWFLDAKHDPCPFRCQQTAAADGLVFPNEQVFPNQVHDLDLEAAVESLTSETLADEASPVHPVHQSL</sequence>
<feature type="transmembrane region" description="Helical" evidence="2">
    <location>
        <begin position="81"/>
        <end position="103"/>
    </location>
</feature>
<dbReference type="Proteomes" id="UP000186817">
    <property type="component" value="Unassembled WGS sequence"/>
</dbReference>
<dbReference type="Gene3D" id="3.30.40.10">
    <property type="entry name" value="Zinc/RING finger domain, C3HC4 (zinc finger)"/>
    <property type="match status" value="1"/>
</dbReference>
<gene>
    <name evidence="4" type="primary">Rnf103</name>
    <name evidence="4" type="ORF">AK812_SmicGene35787</name>
</gene>
<evidence type="ECO:0000313" key="5">
    <source>
        <dbReference type="Proteomes" id="UP000186817"/>
    </source>
</evidence>
<keyword evidence="1" id="KW-0479">Metal-binding</keyword>
<dbReference type="SMART" id="SM00184">
    <property type="entry name" value="RING"/>
    <property type="match status" value="1"/>
</dbReference>
<dbReference type="OrthoDB" id="21204at2759"/>
<dbReference type="InterPro" id="IPR013083">
    <property type="entry name" value="Znf_RING/FYVE/PHD"/>
</dbReference>
<dbReference type="PANTHER" id="PTHR15302:SF0">
    <property type="entry name" value="E3 UBIQUITIN-PROTEIN LIGASE RNF103"/>
    <property type="match status" value="1"/>
</dbReference>
<comment type="caution">
    <text evidence="4">The sequence shown here is derived from an EMBL/GenBank/DDBJ whole genome shotgun (WGS) entry which is preliminary data.</text>
</comment>
<dbReference type="AlphaFoldDB" id="A0A1Q9CKK5"/>
<evidence type="ECO:0000259" key="3">
    <source>
        <dbReference type="PROSITE" id="PS50089"/>
    </source>
</evidence>
<keyword evidence="2" id="KW-0472">Membrane</keyword>
<dbReference type="InterPro" id="IPR001841">
    <property type="entry name" value="Znf_RING"/>
</dbReference>
<accession>A0A1Q9CKK5</accession>
<feature type="domain" description="RING-type" evidence="3">
    <location>
        <begin position="193"/>
        <end position="233"/>
    </location>
</feature>
<dbReference type="GO" id="GO:0008270">
    <property type="term" value="F:zinc ion binding"/>
    <property type="evidence" value="ECO:0007669"/>
    <property type="project" value="UniProtKB-KW"/>
</dbReference>
<dbReference type="GO" id="GO:0004842">
    <property type="term" value="F:ubiquitin-protein transferase activity"/>
    <property type="evidence" value="ECO:0007669"/>
    <property type="project" value="InterPro"/>
</dbReference>
<keyword evidence="5" id="KW-1185">Reference proteome</keyword>
<feature type="transmembrane region" description="Helical" evidence="2">
    <location>
        <begin position="39"/>
        <end position="61"/>
    </location>
</feature>
<dbReference type="InterPro" id="IPR042494">
    <property type="entry name" value="RNF103"/>
</dbReference>
<name>A0A1Q9CKK5_SYMMI</name>
<keyword evidence="1" id="KW-0862">Zinc</keyword>
<evidence type="ECO:0000256" key="2">
    <source>
        <dbReference type="SAM" id="Phobius"/>
    </source>
</evidence>
<dbReference type="EMBL" id="LSRX01001115">
    <property type="protein sequence ID" value="OLP83461.1"/>
    <property type="molecule type" value="Genomic_DNA"/>
</dbReference>
<dbReference type="PROSITE" id="PS50089">
    <property type="entry name" value="ZF_RING_2"/>
    <property type="match status" value="1"/>
</dbReference>
<evidence type="ECO:0000313" key="4">
    <source>
        <dbReference type="EMBL" id="OLP83461.1"/>
    </source>
</evidence>
<reference evidence="4 5" key="1">
    <citation type="submission" date="2016-02" db="EMBL/GenBank/DDBJ databases">
        <title>Genome analysis of coral dinoflagellate symbionts highlights evolutionary adaptations to a symbiotic lifestyle.</title>
        <authorList>
            <person name="Aranda M."/>
            <person name="Li Y."/>
            <person name="Liew Y.J."/>
            <person name="Baumgarten S."/>
            <person name="Simakov O."/>
            <person name="Wilson M."/>
            <person name="Piel J."/>
            <person name="Ashoor H."/>
            <person name="Bougouffa S."/>
            <person name="Bajic V.B."/>
            <person name="Ryu T."/>
            <person name="Ravasi T."/>
            <person name="Bayer T."/>
            <person name="Micklem G."/>
            <person name="Kim H."/>
            <person name="Bhak J."/>
            <person name="Lajeunesse T.C."/>
            <person name="Voolstra C.R."/>
        </authorList>
    </citation>
    <scope>NUCLEOTIDE SEQUENCE [LARGE SCALE GENOMIC DNA]</scope>
    <source>
        <strain evidence="4 5">CCMP2467</strain>
    </source>
</reference>
<dbReference type="GO" id="GO:0005783">
    <property type="term" value="C:endoplasmic reticulum"/>
    <property type="evidence" value="ECO:0007669"/>
    <property type="project" value="TreeGrafter"/>
</dbReference>
<dbReference type="SUPFAM" id="SSF57850">
    <property type="entry name" value="RING/U-box"/>
    <property type="match status" value="1"/>
</dbReference>
<dbReference type="GO" id="GO:0036503">
    <property type="term" value="P:ERAD pathway"/>
    <property type="evidence" value="ECO:0007669"/>
    <property type="project" value="TreeGrafter"/>
</dbReference>
<proteinExistence type="predicted"/>
<dbReference type="Pfam" id="PF13639">
    <property type="entry name" value="zf-RING_2"/>
    <property type="match status" value="1"/>
</dbReference>